<proteinExistence type="predicted"/>
<dbReference type="Proteomes" id="UP000185678">
    <property type="component" value="Unassembled WGS sequence"/>
</dbReference>
<dbReference type="EMBL" id="FTOA01000002">
    <property type="protein sequence ID" value="SIS54576.1"/>
    <property type="molecule type" value="Genomic_DNA"/>
</dbReference>
<sequence length="310" mass="35290">MTQPNELISRLPSDEPVAQNYRWDERVNGVRRTTYSAALPEVLTDIEVWSDAHINQWLKNRVTHTPLPETFTTANSTPALSGPILSPDGQKQELVRLECLDYAIEENLVRYHDTLIHHVDVLRGRENAEHFTVKEATDSVAAICDALNHSPFARAPRFAAFAQELEKDIEEADWIIRLRDRLGLGHYRPTARFPTRVLALMRYSVEDVVRAAERAGAAHALTVPTVLDSELNEFFFPSPRDLDYGRTLNLADDQTRLAAEVLHMRIDYLPKHVWKVGIVTTSPDRDVKCLREHHLICLQLDSGRDDFGQA</sequence>
<evidence type="ECO:0000313" key="1">
    <source>
        <dbReference type="EMBL" id="SIS54576.1"/>
    </source>
</evidence>
<organism evidence="1 2">
    <name type="scientific">Insolitispirillum peregrinum</name>
    <dbReference type="NCBI Taxonomy" id="80876"/>
    <lineage>
        <taxon>Bacteria</taxon>
        <taxon>Pseudomonadati</taxon>
        <taxon>Pseudomonadota</taxon>
        <taxon>Alphaproteobacteria</taxon>
        <taxon>Rhodospirillales</taxon>
        <taxon>Novispirillaceae</taxon>
        <taxon>Insolitispirillum</taxon>
    </lineage>
</organism>
<name>A0A1N7JZ93_9PROT</name>
<reference evidence="1 2" key="1">
    <citation type="submission" date="2017-01" db="EMBL/GenBank/DDBJ databases">
        <authorList>
            <person name="Mah S.A."/>
            <person name="Swanson W.J."/>
            <person name="Moy G.W."/>
            <person name="Vacquier V.D."/>
        </authorList>
    </citation>
    <scope>NUCLEOTIDE SEQUENCE [LARGE SCALE GENOMIC DNA]</scope>
    <source>
        <strain evidence="1 2">DSM 11589</strain>
    </source>
</reference>
<gene>
    <name evidence="1" type="ORF">SAMN05421779_102530</name>
</gene>
<accession>A0A1N7JZ93</accession>
<dbReference type="STRING" id="80876.SAMN05421779_102530"/>
<dbReference type="AlphaFoldDB" id="A0A1N7JZ93"/>
<protein>
    <submittedName>
        <fullName evidence="1">Uncharacterized protein</fullName>
    </submittedName>
</protein>
<evidence type="ECO:0000313" key="2">
    <source>
        <dbReference type="Proteomes" id="UP000185678"/>
    </source>
</evidence>
<keyword evidence="2" id="KW-1185">Reference proteome</keyword>